<dbReference type="EMBL" id="JBANQN010000006">
    <property type="protein sequence ID" value="KAK6787771.1"/>
    <property type="molecule type" value="Genomic_DNA"/>
</dbReference>
<name>A0AAN8TLP1_SOLBU</name>
<sequence length="92" mass="10434">MRSPHEGLLKWVFLHFDGSLIASALSKSKIEKLKKFEDLNKCGWVKAYAKYMKLQKYRRGSCLSVHIETNILCVKYVGPSGIFAQIKGPTSD</sequence>
<gene>
    <name evidence="1" type="ORF">RDI58_016296</name>
</gene>
<protein>
    <submittedName>
        <fullName evidence="1">Uncharacterized protein</fullName>
    </submittedName>
</protein>
<keyword evidence="2" id="KW-1185">Reference proteome</keyword>
<evidence type="ECO:0000313" key="2">
    <source>
        <dbReference type="Proteomes" id="UP001371456"/>
    </source>
</evidence>
<comment type="caution">
    <text evidence="1">The sequence shown here is derived from an EMBL/GenBank/DDBJ whole genome shotgun (WGS) entry which is preliminary data.</text>
</comment>
<dbReference type="AlphaFoldDB" id="A0AAN8TLP1"/>
<reference evidence="1 2" key="1">
    <citation type="submission" date="2024-02" db="EMBL/GenBank/DDBJ databases">
        <title>de novo genome assembly of Solanum bulbocastanum strain 11H21.</title>
        <authorList>
            <person name="Hosaka A.J."/>
        </authorList>
    </citation>
    <scope>NUCLEOTIDE SEQUENCE [LARGE SCALE GENOMIC DNA]</scope>
    <source>
        <tissue evidence="1">Young leaves</tissue>
    </source>
</reference>
<organism evidence="1 2">
    <name type="scientific">Solanum bulbocastanum</name>
    <name type="common">Wild potato</name>
    <dbReference type="NCBI Taxonomy" id="147425"/>
    <lineage>
        <taxon>Eukaryota</taxon>
        <taxon>Viridiplantae</taxon>
        <taxon>Streptophyta</taxon>
        <taxon>Embryophyta</taxon>
        <taxon>Tracheophyta</taxon>
        <taxon>Spermatophyta</taxon>
        <taxon>Magnoliopsida</taxon>
        <taxon>eudicotyledons</taxon>
        <taxon>Gunneridae</taxon>
        <taxon>Pentapetalae</taxon>
        <taxon>asterids</taxon>
        <taxon>lamiids</taxon>
        <taxon>Solanales</taxon>
        <taxon>Solanaceae</taxon>
        <taxon>Solanoideae</taxon>
        <taxon>Solaneae</taxon>
        <taxon>Solanum</taxon>
    </lineage>
</organism>
<evidence type="ECO:0000313" key="1">
    <source>
        <dbReference type="EMBL" id="KAK6787771.1"/>
    </source>
</evidence>
<dbReference type="Proteomes" id="UP001371456">
    <property type="component" value="Unassembled WGS sequence"/>
</dbReference>
<accession>A0AAN8TLP1</accession>
<proteinExistence type="predicted"/>